<dbReference type="HAMAP" id="MF_01965">
    <property type="entry name" value="NADHX_dehydratase"/>
    <property type="match status" value="1"/>
</dbReference>
<dbReference type="Pfam" id="PF03853">
    <property type="entry name" value="YjeF_N"/>
    <property type="match status" value="1"/>
</dbReference>
<proteinExistence type="inferred from homology"/>
<keyword evidence="6 17" id="KW-0547">Nucleotide-binding</keyword>
<evidence type="ECO:0000256" key="4">
    <source>
        <dbReference type="ARBA" id="ARBA00009524"/>
    </source>
</evidence>
<comment type="catalytic activity">
    <reaction evidence="16 17 19">
        <text>(6S)-NADPHX + ADP = AMP + phosphate + NADPH + H(+)</text>
        <dbReference type="Rhea" id="RHEA:32235"/>
        <dbReference type="ChEBI" id="CHEBI:15378"/>
        <dbReference type="ChEBI" id="CHEBI:43474"/>
        <dbReference type="ChEBI" id="CHEBI:57783"/>
        <dbReference type="ChEBI" id="CHEBI:64076"/>
        <dbReference type="ChEBI" id="CHEBI:456215"/>
        <dbReference type="ChEBI" id="CHEBI:456216"/>
        <dbReference type="EC" id="4.2.1.136"/>
    </reaction>
</comment>
<dbReference type="RefSeq" id="WP_028106784.1">
    <property type="nucleotide sequence ID" value="NZ_LVVL01000001.1"/>
</dbReference>
<gene>
    <name evidence="17" type="primary">nnrD</name>
    <name evidence="18" type="synonym">nnrE</name>
    <name evidence="22" type="ORF">A3783_09230</name>
</gene>
<keyword evidence="23" id="KW-1185">Reference proteome</keyword>
<feature type="domain" description="YjeF N-terminal" evidence="21">
    <location>
        <begin position="8"/>
        <end position="208"/>
    </location>
</feature>
<comment type="subunit">
    <text evidence="17">Homotetramer.</text>
</comment>
<feature type="binding site" evidence="17">
    <location>
        <position position="305"/>
    </location>
    <ligand>
        <name>(6S)-NADPHX</name>
        <dbReference type="ChEBI" id="CHEBI:64076"/>
    </ligand>
</feature>
<keyword evidence="9 18" id="KW-0630">Potassium</keyword>
<dbReference type="InterPro" id="IPR000631">
    <property type="entry name" value="CARKD"/>
</dbReference>
<feature type="binding site" evidence="17">
    <location>
        <position position="415"/>
    </location>
    <ligand>
        <name>AMP</name>
        <dbReference type="ChEBI" id="CHEBI:456215"/>
    </ligand>
</feature>
<comment type="function">
    <text evidence="14 19">Bifunctional enzyme that catalyzes the epimerization of the S- and R-forms of NAD(P)HX and the dehydration of the S-form of NAD(P)HX at the expense of ADP, which is converted to AMP. This allows the repair of both epimers of NAD(P)HX, a damaged form of NAD(P)H that is a result of enzymatic or heat-dependent hydration.</text>
</comment>
<keyword evidence="10 17" id="KW-0520">NAD</keyword>
<comment type="caution">
    <text evidence="17">Lacks conserved residue(s) required for the propagation of feature annotation.</text>
</comment>
<evidence type="ECO:0000313" key="22">
    <source>
        <dbReference type="EMBL" id="OAN16339.1"/>
    </source>
</evidence>
<evidence type="ECO:0000256" key="8">
    <source>
        <dbReference type="ARBA" id="ARBA00022857"/>
    </source>
</evidence>
<dbReference type="PANTHER" id="PTHR12592">
    <property type="entry name" value="ATP-DEPENDENT (S)-NAD(P)H-HYDRATE DEHYDRATASE FAMILY MEMBER"/>
    <property type="match status" value="1"/>
</dbReference>
<comment type="catalytic activity">
    <reaction evidence="2 18 19">
        <text>(6R)-NADPHX = (6S)-NADPHX</text>
        <dbReference type="Rhea" id="RHEA:32227"/>
        <dbReference type="ChEBI" id="CHEBI:64076"/>
        <dbReference type="ChEBI" id="CHEBI:64077"/>
        <dbReference type="EC" id="5.1.99.6"/>
    </reaction>
</comment>
<feature type="binding site" evidence="17">
    <location>
        <position position="349"/>
    </location>
    <ligand>
        <name>(6S)-NADPHX</name>
        <dbReference type="ChEBI" id="CHEBI:64076"/>
    </ligand>
</feature>
<dbReference type="PROSITE" id="PS51385">
    <property type="entry name" value="YJEF_N"/>
    <property type="match status" value="1"/>
</dbReference>
<evidence type="ECO:0000256" key="6">
    <source>
        <dbReference type="ARBA" id="ARBA00022741"/>
    </source>
</evidence>
<dbReference type="NCBIfam" id="TIGR00196">
    <property type="entry name" value="yjeF_cterm"/>
    <property type="match status" value="1"/>
</dbReference>
<evidence type="ECO:0000256" key="10">
    <source>
        <dbReference type="ARBA" id="ARBA00023027"/>
    </source>
</evidence>
<keyword evidence="7 17" id="KW-0067">ATP-binding</keyword>
<comment type="function">
    <text evidence="17">Catalyzes the dehydration of the S-form of NAD(P)HX at the expense of ADP, which is converted to AMP. Together with NAD(P)HX epimerase, which catalyzes the epimerization of the S- and R-forms, the enzyme allows the repair of both epimers of NAD(P)HX, a damaged form of NAD(P)H that is a result of enzymatic or heat-dependent hydration.</text>
</comment>
<evidence type="ECO:0000256" key="1">
    <source>
        <dbReference type="ARBA" id="ARBA00000013"/>
    </source>
</evidence>
<evidence type="ECO:0000256" key="12">
    <source>
        <dbReference type="ARBA" id="ARBA00023239"/>
    </source>
</evidence>
<keyword evidence="8 17" id="KW-0521">NADP</keyword>
<organism evidence="22 23">
    <name type="scientific">Exiguobacterium undae</name>
    <dbReference type="NCBI Taxonomy" id="169177"/>
    <lineage>
        <taxon>Bacteria</taxon>
        <taxon>Bacillati</taxon>
        <taxon>Bacillota</taxon>
        <taxon>Bacilli</taxon>
        <taxon>Bacillales</taxon>
        <taxon>Bacillales Family XII. Incertae Sedis</taxon>
        <taxon>Exiguobacterium</taxon>
    </lineage>
</organism>
<evidence type="ECO:0000256" key="13">
    <source>
        <dbReference type="ARBA" id="ARBA00023268"/>
    </source>
</evidence>
<evidence type="ECO:0000256" key="5">
    <source>
        <dbReference type="ARBA" id="ARBA00022723"/>
    </source>
</evidence>
<dbReference type="EMBL" id="LVVL01000001">
    <property type="protein sequence ID" value="OAN16339.1"/>
    <property type="molecule type" value="Genomic_DNA"/>
</dbReference>
<reference evidence="22 23" key="1">
    <citation type="submission" date="2016-03" db="EMBL/GenBank/DDBJ databases">
        <authorList>
            <person name="Cho S.-Y."/>
            <person name="Lim S."/>
            <person name="Kim H."/>
            <person name="Soh E.H."/>
            <person name="Moon J.S."/>
        </authorList>
    </citation>
    <scope>NUCLEOTIDE SEQUENCE [LARGE SCALE GENOMIC DNA]</scope>
    <source>
        <strain evidence="22 23">KCTC 3810</strain>
    </source>
</reference>
<comment type="similarity">
    <text evidence="18">Belongs to the NnrE/AIBP family.</text>
</comment>
<evidence type="ECO:0000259" key="20">
    <source>
        <dbReference type="PROSITE" id="PS51383"/>
    </source>
</evidence>
<dbReference type="InterPro" id="IPR036652">
    <property type="entry name" value="YjeF_N_dom_sf"/>
</dbReference>
<feature type="binding site" evidence="17">
    <location>
        <position position="416"/>
    </location>
    <ligand>
        <name>(6S)-NADPHX</name>
        <dbReference type="ChEBI" id="CHEBI:64076"/>
    </ligand>
</feature>
<evidence type="ECO:0000256" key="16">
    <source>
        <dbReference type="ARBA" id="ARBA00049209"/>
    </source>
</evidence>
<protein>
    <recommendedName>
        <fullName evidence="19">Bifunctional NAD(P)H-hydrate repair enzyme</fullName>
    </recommendedName>
    <alternativeName>
        <fullName evidence="19">Nicotinamide nucleotide repair protein</fullName>
    </alternativeName>
    <domain>
        <recommendedName>
            <fullName evidence="19">ADP-dependent (S)-NAD(P)H-hydrate dehydratase</fullName>
            <ecNumber evidence="19">4.2.1.136</ecNumber>
        </recommendedName>
        <alternativeName>
            <fullName evidence="19">ADP-dependent NAD(P)HX dehydratase</fullName>
        </alternativeName>
    </domain>
    <domain>
        <recommendedName>
            <fullName evidence="19">NAD(P)H-hydrate epimerase</fullName>
            <ecNumber evidence="19">5.1.99.6</ecNumber>
        </recommendedName>
    </domain>
</protein>
<evidence type="ECO:0000256" key="14">
    <source>
        <dbReference type="ARBA" id="ARBA00025153"/>
    </source>
</evidence>
<dbReference type="SUPFAM" id="SSF64153">
    <property type="entry name" value="YjeF N-terminal domain-like"/>
    <property type="match status" value="1"/>
</dbReference>
<feature type="binding site" evidence="18">
    <location>
        <position position="150"/>
    </location>
    <ligand>
        <name>(6S)-NADPHX</name>
        <dbReference type="ChEBI" id="CHEBI:64076"/>
    </ligand>
</feature>
<comment type="catalytic activity">
    <reaction evidence="15 17 19">
        <text>(6S)-NADHX + ADP = AMP + phosphate + NADH + H(+)</text>
        <dbReference type="Rhea" id="RHEA:32223"/>
        <dbReference type="ChEBI" id="CHEBI:15378"/>
        <dbReference type="ChEBI" id="CHEBI:43474"/>
        <dbReference type="ChEBI" id="CHEBI:57945"/>
        <dbReference type="ChEBI" id="CHEBI:64074"/>
        <dbReference type="ChEBI" id="CHEBI:456215"/>
        <dbReference type="ChEBI" id="CHEBI:456216"/>
        <dbReference type="EC" id="4.2.1.136"/>
    </reaction>
</comment>
<evidence type="ECO:0000256" key="7">
    <source>
        <dbReference type="ARBA" id="ARBA00022840"/>
    </source>
</evidence>
<dbReference type="InterPro" id="IPR004443">
    <property type="entry name" value="YjeF_N_dom"/>
</dbReference>
<comment type="function">
    <text evidence="18">Catalyzes the epimerization of the S- and R-forms of NAD(P)HX, a damaged form of NAD(P)H that is a result of enzymatic or heat-dependent hydration. This is a prerequisite for the S-specific NAD(P)H-hydrate dehydratase to allow the repair of both epimers of NAD(P)HX.</text>
</comment>
<comment type="caution">
    <text evidence="22">The sequence shown here is derived from an EMBL/GenBank/DDBJ whole genome shotgun (WGS) entry which is preliminary data.</text>
</comment>
<feature type="binding site" evidence="18">
    <location>
        <position position="56"/>
    </location>
    <ligand>
        <name>K(+)</name>
        <dbReference type="ChEBI" id="CHEBI:29103"/>
    </ligand>
</feature>
<dbReference type="NCBIfam" id="TIGR00197">
    <property type="entry name" value="yjeF_nterm"/>
    <property type="match status" value="1"/>
</dbReference>
<dbReference type="InterPro" id="IPR030677">
    <property type="entry name" value="Nnr"/>
</dbReference>
<keyword evidence="11 18" id="KW-0413">Isomerase</keyword>
<dbReference type="PROSITE" id="PS51383">
    <property type="entry name" value="YJEF_C_3"/>
    <property type="match status" value="1"/>
</dbReference>
<feature type="binding site" evidence="18">
    <location>
        <position position="153"/>
    </location>
    <ligand>
        <name>K(+)</name>
        <dbReference type="ChEBI" id="CHEBI:29103"/>
    </ligand>
</feature>
<evidence type="ECO:0000256" key="2">
    <source>
        <dbReference type="ARBA" id="ARBA00000909"/>
    </source>
</evidence>
<comment type="similarity">
    <text evidence="3 19">In the N-terminal section; belongs to the NnrE/AIBP family.</text>
</comment>
<accession>A0ABX2VDK7</accession>
<comment type="catalytic activity">
    <reaction evidence="1 18 19">
        <text>(6R)-NADHX = (6S)-NADHX</text>
        <dbReference type="Rhea" id="RHEA:32215"/>
        <dbReference type="ChEBI" id="CHEBI:64074"/>
        <dbReference type="ChEBI" id="CHEBI:64075"/>
        <dbReference type="EC" id="5.1.99.6"/>
    </reaction>
</comment>
<comment type="similarity">
    <text evidence="17">Belongs to the NnrD/CARKD family.</text>
</comment>
<dbReference type="HAMAP" id="MF_01966">
    <property type="entry name" value="NADHX_epimerase"/>
    <property type="match status" value="1"/>
</dbReference>
<dbReference type="Pfam" id="PF01256">
    <property type="entry name" value="Carb_kinase"/>
    <property type="match status" value="1"/>
</dbReference>
<evidence type="ECO:0000256" key="19">
    <source>
        <dbReference type="PIRNR" id="PIRNR017184"/>
    </source>
</evidence>
<comment type="cofactor">
    <cofactor evidence="18 19">
        <name>K(+)</name>
        <dbReference type="ChEBI" id="CHEBI:29103"/>
    </cofactor>
    <text evidence="18 19">Binds 1 potassium ion per subunit.</text>
</comment>
<comment type="similarity">
    <text evidence="4 19">In the C-terminal section; belongs to the NnrD/CARKD family.</text>
</comment>
<evidence type="ECO:0000256" key="15">
    <source>
        <dbReference type="ARBA" id="ARBA00048238"/>
    </source>
</evidence>
<evidence type="ECO:0000256" key="9">
    <source>
        <dbReference type="ARBA" id="ARBA00022958"/>
    </source>
</evidence>
<comment type="cofactor">
    <cofactor evidence="17">
        <name>Mg(2+)</name>
        <dbReference type="ChEBI" id="CHEBI:18420"/>
    </cofactor>
</comment>
<keyword evidence="13" id="KW-0511">Multifunctional enzyme</keyword>
<evidence type="ECO:0000259" key="21">
    <source>
        <dbReference type="PROSITE" id="PS51385"/>
    </source>
</evidence>
<feature type="binding site" evidence="18">
    <location>
        <begin position="55"/>
        <end position="59"/>
    </location>
    <ligand>
        <name>(6S)-NADPHX</name>
        <dbReference type="ChEBI" id="CHEBI:64076"/>
    </ligand>
</feature>
<evidence type="ECO:0000256" key="3">
    <source>
        <dbReference type="ARBA" id="ARBA00006001"/>
    </source>
</evidence>
<feature type="domain" description="YjeF C-terminal" evidence="20">
    <location>
        <begin position="210"/>
        <end position="480"/>
    </location>
</feature>
<dbReference type="InterPro" id="IPR029056">
    <property type="entry name" value="Ribokinase-like"/>
</dbReference>
<name>A0ABX2VDK7_9BACL</name>
<sequence length="483" mass="52322">MIYEAQEARQIDEWAKTSGLPLEVLMERAGSEIAKRVMNNHDRKERIVILCGTGNNGGDGYVIGRELIRDGYDVTIHAPFGAAKTPIALLHQRYAEKFGLATEAVCGQYDVMVDALFGTGFDQSRLTKPLTDLFDWVREQQQRAILYAVDIPSGIPTDHSTGFSGQGIKADVTFSLHAFKRSAFLLKTAPFFGRLEKIDLGLPAFGGWQLFSESIAPLLTRDAYGHKGTYGTALLIGGSEHMPGSIQLAARAALRTGVGKLQVATVPTAQVGLIVNAPEAMVLDQTTEAIQEMITEVDVAGIGPGLASDSVSDWLDLLFDQDIPVVLDAGALIRDRYPERKAAIVVTPHIGEFARMTNQSVQTVQDDLFEQASDYAMLHQVTVVLKAHVILIAKPDGGGYVVAGASSGLAKGGSGDTLFGLITSLLGQRKHYKQIPLERLIAMGVSWYAQASKHVEQRIHPSSITATDVIEQLGQVENDDRIN</sequence>
<evidence type="ECO:0000256" key="11">
    <source>
        <dbReference type="ARBA" id="ARBA00023235"/>
    </source>
</evidence>
<dbReference type="CDD" id="cd01171">
    <property type="entry name" value="YXKO-related"/>
    <property type="match status" value="1"/>
</dbReference>
<dbReference type="SUPFAM" id="SSF53613">
    <property type="entry name" value="Ribokinase-like"/>
    <property type="match status" value="1"/>
</dbReference>
<dbReference type="Gene3D" id="3.40.1190.20">
    <property type="match status" value="1"/>
</dbReference>
<keyword evidence="12 17" id="KW-0456">Lyase</keyword>
<dbReference type="Proteomes" id="UP000078447">
    <property type="component" value="Unassembled WGS sequence"/>
</dbReference>
<dbReference type="EC" id="4.2.1.136" evidence="19"/>
<dbReference type="PANTHER" id="PTHR12592:SF0">
    <property type="entry name" value="ATP-DEPENDENT (S)-NAD(P)H-HYDRATE DEHYDRATASE"/>
    <property type="match status" value="1"/>
</dbReference>
<keyword evidence="5 18" id="KW-0479">Metal-binding</keyword>
<evidence type="ECO:0000313" key="23">
    <source>
        <dbReference type="Proteomes" id="UP000078447"/>
    </source>
</evidence>
<feature type="binding site" evidence="18">
    <location>
        <position position="114"/>
    </location>
    <ligand>
        <name>K(+)</name>
        <dbReference type="ChEBI" id="CHEBI:29103"/>
    </ligand>
</feature>
<dbReference type="Gene3D" id="3.40.50.10260">
    <property type="entry name" value="YjeF N-terminal domain"/>
    <property type="match status" value="1"/>
</dbReference>
<dbReference type="PIRSF" id="PIRSF017184">
    <property type="entry name" value="Nnr"/>
    <property type="match status" value="1"/>
</dbReference>
<evidence type="ECO:0000256" key="17">
    <source>
        <dbReference type="HAMAP-Rule" id="MF_01965"/>
    </source>
</evidence>
<evidence type="ECO:0000256" key="18">
    <source>
        <dbReference type="HAMAP-Rule" id="MF_01966"/>
    </source>
</evidence>
<dbReference type="EC" id="5.1.99.6" evidence="19"/>